<evidence type="ECO:0000313" key="2">
    <source>
        <dbReference type="Proteomes" id="UP000265581"/>
    </source>
</evidence>
<proteinExistence type="predicted"/>
<protein>
    <submittedName>
        <fullName evidence="1">Uncharacterized protein</fullName>
    </submittedName>
</protein>
<dbReference type="AlphaFoldDB" id="A0A371PDH8"/>
<dbReference type="Proteomes" id="UP000265581">
    <property type="component" value="Unassembled WGS sequence"/>
</dbReference>
<accession>A0A371PDH8</accession>
<dbReference type="EMBL" id="QUBR01000001">
    <property type="protein sequence ID" value="REK73578.1"/>
    <property type="molecule type" value="Genomic_DNA"/>
</dbReference>
<organism evidence="1 2">
    <name type="scientific">Aeromicrobium endophyticum</name>
    <dbReference type="NCBI Taxonomy" id="2292704"/>
    <lineage>
        <taxon>Bacteria</taxon>
        <taxon>Bacillati</taxon>
        <taxon>Actinomycetota</taxon>
        <taxon>Actinomycetes</taxon>
        <taxon>Propionibacteriales</taxon>
        <taxon>Nocardioidaceae</taxon>
        <taxon>Aeromicrobium</taxon>
    </lineage>
</organism>
<keyword evidence="2" id="KW-1185">Reference proteome</keyword>
<name>A0A371PDH8_9ACTN</name>
<comment type="caution">
    <text evidence="1">The sequence shown here is derived from an EMBL/GenBank/DDBJ whole genome shotgun (WGS) entry which is preliminary data.</text>
</comment>
<reference evidence="1 2" key="1">
    <citation type="submission" date="2018-08" db="EMBL/GenBank/DDBJ databases">
        <title>Aeromicrobium sp. M2KJ-4, whole genome shotgun sequence.</title>
        <authorList>
            <person name="Tuo L."/>
        </authorList>
    </citation>
    <scope>NUCLEOTIDE SEQUENCE [LARGE SCALE GENOMIC DNA]</scope>
    <source>
        <strain evidence="1 2">M2KJ-4</strain>
    </source>
</reference>
<evidence type="ECO:0000313" key="1">
    <source>
        <dbReference type="EMBL" id="REK73578.1"/>
    </source>
</evidence>
<dbReference type="PROSITE" id="PS51257">
    <property type="entry name" value="PROKAR_LIPOPROTEIN"/>
    <property type="match status" value="1"/>
</dbReference>
<gene>
    <name evidence="1" type="ORF">DX116_08555</name>
</gene>
<sequence length="179" mass="18721">MYGHEMRRVLVLLVTCVVLAGCANEGKPTIGAAELSQQRDRVDSVAQRVVAALATGVGAQPPSPDSLGRGLYTGCDNGDPDEAAYFIDTFVTYDVRPPAQAADDVARALDNGELSRSGLETTGGGMFTVDGFQVVLSSQEKRGGSAGQNIFVSTDCLRIGKKVIAAFNARNGRDVAVSP</sequence>